<organism evidence="4 5">
    <name type="scientific">Paracoccus acridae</name>
    <dbReference type="NCBI Taxonomy" id="1795310"/>
    <lineage>
        <taxon>Bacteria</taxon>
        <taxon>Pseudomonadati</taxon>
        <taxon>Pseudomonadota</taxon>
        <taxon>Alphaproteobacteria</taxon>
        <taxon>Rhodobacterales</taxon>
        <taxon>Paracoccaceae</taxon>
        <taxon>Paracoccus</taxon>
    </lineage>
</organism>
<name>A0ABQ1VIJ2_9RHOB</name>
<evidence type="ECO:0000256" key="1">
    <source>
        <dbReference type="ARBA" id="ARBA00004948"/>
    </source>
</evidence>
<evidence type="ECO:0000313" key="5">
    <source>
        <dbReference type="Proteomes" id="UP000640509"/>
    </source>
</evidence>
<dbReference type="Gene3D" id="3.20.20.70">
    <property type="entry name" value="Aldolase class I"/>
    <property type="match status" value="1"/>
</dbReference>
<keyword evidence="2" id="KW-0784">Thiamine biosynthesis</keyword>
<proteinExistence type="predicted"/>
<feature type="domain" description="Thiamine phosphate synthase/TenI" evidence="3">
    <location>
        <begin position="11"/>
        <end position="177"/>
    </location>
</feature>
<accession>A0ABQ1VIJ2</accession>
<dbReference type="InterPro" id="IPR013785">
    <property type="entry name" value="Aldolase_TIM"/>
</dbReference>
<evidence type="ECO:0000313" key="4">
    <source>
        <dbReference type="EMBL" id="GGF69252.1"/>
    </source>
</evidence>
<dbReference type="InterPro" id="IPR036206">
    <property type="entry name" value="ThiamineP_synth_sf"/>
</dbReference>
<comment type="caution">
    <text evidence="4">The sequence shown here is derived from an EMBL/GenBank/DDBJ whole genome shotgun (WGS) entry which is preliminary data.</text>
</comment>
<comment type="pathway">
    <text evidence="1">Cofactor biosynthesis; thiamine diphosphate biosynthesis.</text>
</comment>
<protein>
    <submittedName>
        <fullName evidence="4">Thiamine phosphate synthase</fullName>
    </submittedName>
</protein>
<dbReference type="PANTHER" id="PTHR20857">
    <property type="entry name" value="THIAMINE-PHOSPHATE PYROPHOSPHORYLASE"/>
    <property type="match status" value="1"/>
</dbReference>
<dbReference type="PANTHER" id="PTHR20857:SF15">
    <property type="entry name" value="THIAMINE-PHOSPHATE SYNTHASE"/>
    <property type="match status" value="1"/>
</dbReference>
<gene>
    <name evidence="4" type="ORF">GCM10011402_22210</name>
</gene>
<dbReference type="Pfam" id="PF02581">
    <property type="entry name" value="TMP-TENI"/>
    <property type="match status" value="1"/>
</dbReference>
<reference evidence="5" key="1">
    <citation type="journal article" date="2019" name="Int. J. Syst. Evol. Microbiol.">
        <title>The Global Catalogue of Microorganisms (GCM) 10K type strain sequencing project: providing services to taxonomists for standard genome sequencing and annotation.</title>
        <authorList>
            <consortium name="The Broad Institute Genomics Platform"/>
            <consortium name="The Broad Institute Genome Sequencing Center for Infectious Disease"/>
            <person name="Wu L."/>
            <person name="Ma J."/>
        </authorList>
    </citation>
    <scope>NUCLEOTIDE SEQUENCE [LARGE SCALE GENOMIC DNA]</scope>
    <source>
        <strain evidence="5">CGMCC 1.15419</strain>
    </source>
</reference>
<dbReference type="CDD" id="cd00564">
    <property type="entry name" value="TMP_TenI"/>
    <property type="match status" value="1"/>
</dbReference>
<evidence type="ECO:0000256" key="2">
    <source>
        <dbReference type="ARBA" id="ARBA00022977"/>
    </source>
</evidence>
<sequence>MSDATPDAPQLYLMTPAGAQASTLGPQLAAVMDAFPVACLRIRAGAEEDELGRLADLAREIAHARDVAVVIDDHVALAQRHGLDGVHLTDGAKAVRYARKELGADAIVGCFCGNSRHEGMNAGEAGADYVSFGPVGQSALYRGEPVELELFQWWSEMIEVPVVAEGAITRELLEQLSPVSDFIAIGPEIWTAEDPVAALTALWG</sequence>
<dbReference type="RefSeq" id="WP_103171676.1">
    <property type="nucleotide sequence ID" value="NZ_BMIV01000006.1"/>
</dbReference>
<dbReference type="Proteomes" id="UP000640509">
    <property type="component" value="Unassembled WGS sequence"/>
</dbReference>
<evidence type="ECO:0000259" key="3">
    <source>
        <dbReference type="Pfam" id="PF02581"/>
    </source>
</evidence>
<dbReference type="InterPro" id="IPR022998">
    <property type="entry name" value="ThiamineP_synth_TenI"/>
</dbReference>
<dbReference type="EMBL" id="BMIV01000006">
    <property type="protein sequence ID" value="GGF69252.1"/>
    <property type="molecule type" value="Genomic_DNA"/>
</dbReference>
<keyword evidence="5" id="KW-1185">Reference proteome</keyword>
<dbReference type="SUPFAM" id="SSF51391">
    <property type="entry name" value="Thiamin phosphate synthase"/>
    <property type="match status" value="1"/>
</dbReference>